<protein>
    <submittedName>
        <fullName evidence="2">Cold shock protein, CspA family</fullName>
    </submittedName>
</protein>
<dbReference type="InterPro" id="IPR012340">
    <property type="entry name" value="NA-bd_OB-fold"/>
</dbReference>
<dbReference type="GO" id="GO:0003676">
    <property type="term" value="F:nucleic acid binding"/>
    <property type="evidence" value="ECO:0007669"/>
    <property type="project" value="InterPro"/>
</dbReference>
<dbReference type="SUPFAM" id="SSF50249">
    <property type="entry name" value="Nucleic acid-binding proteins"/>
    <property type="match status" value="1"/>
</dbReference>
<dbReference type="Pfam" id="PF00313">
    <property type="entry name" value="CSD"/>
    <property type="match status" value="1"/>
</dbReference>
<name>A0A285TBG9_9HYPH</name>
<dbReference type="OrthoDB" id="3578610at2"/>
<evidence type="ECO:0000259" key="1">
    <source>
        <dbReference type="Pfam" id="PF00313"/>
    </source>
</evidence>
<organism evidence="2 3">
    <name type="scientific">Stappia indica</name>
    <dbReference type="NCBI Taxonomy" id="538381"/>
    <lineage>
        <taxon>Bacteria</taxon>
        <taxon>Pseudomonadati</taxon>
        <taxon>Pseudomonadota</taxon>
        <taxon>Alphaproteobacteria</taxon>
        <taxon>Hyphomicrobiales</taxon>
        <taxon>Stappiaceae</taxon>
        <taxon>Stappia</taxon>
    </lineage>
</organism>
<gene>
    <name evidence="2" type="ORF">SAMN05421512_1109</name>
</gene>
<dbReference type="RefSeq" id="WP_067223886.1">
    <property type="nucleotide sequence ID" value="NZ_JAJGNR010000009.1"/>
</dbReference>
<keyword evidence="3" id="KW-1185">Reference proteome</keyword>
<feature type="domain" description="CSD" evidence="1">
    <location>
        <begin position="4"/>
        <end position="64"/>
    </location>
</feature>
<evidence type="ECO:0000313" key="2">
    <source>
        <dbReference type="EMBL" id="SOC19348.1"/>
    </source>
</evidence>
<dbReference type="EMBL" id="OBML01000010">
    <property type="protein sequence ID" value="SOC19348.1"/>
    <property type="molecule type" value="Genomic_DNA"/>
</dbReference>
<dbReference type="STRING" id="538381.GCA_001696535_04046"/>
<accession>A0A285TBG9</accession>
<proteinExistence type="predicted"/>
<reference evidence="2 3" key="1">
    <citation type="submission" date="2017-08" db="EMBL/GenBank/DDBJ databases">
        <authorList>
            <person name="de Groot N.N."/>
        </authorList>
    </citation>
    <scope>NUCLEOTIDE SEQUENCE [LARGE SCALE GENOMIC DNA]</scope>
    <source>
        <strain evidence="2 3">USBA 352</strain>
    </source>
</reference>
<dbReference type="AlphaFoldDB" id="A0A285TBG9"/>
<evidence type="ECO:0000313" key="3">
    <source>
        <dbReference type="Proteomes" id="UP000219331"/>
    </source>
</evidence>
<dbReference type="Proteomes" id="UP000219331">
    <property type="component" value="Unassembled WGS sequence"/>
</dbReference>
<dbReference type="InterPro" id="IPR002059">
    <property type="entry name" value="CSP_DNA-bd"/>
</dbReference>
<sequence length="66" mass="7327">MELGNVKWFDITAGIGEIEPNEGDYVHVDMAALRKSGVPSLREGQLVVYDLAYLRGHTVAENLRVL</sequence>
<dbReference type="Gene3D" id="2.40.50.140">
    <property type="entry name" value="Nucleic acid-binding proteins"/>
    <property type="match status" value="1"/>
</dbReference>